<dbReference type="EMBL" id="JH971387">
    <property type="protein sequence ID" value="EKM82254.1"/>
    <property type="molecule type" value="Genomic_DNA"/>
</dbReference>
<dbReference type="RefSeq" id="XP_007327948.1">
    <property type="nucleotide sequence ID" value="XM_007327886.1"/>
</dbReference>
<gene>
    <name evidence="2" type="ORF">AGABI1DRAFT_112312</name>
</gene>
<dbReference type="InParanoid" id="K5W5Z9"/>
<dbReference type="KEGG" id="abp:AGABI1DRAFT112312"/>
<keyword evidence="1" id="KW-0732">Signal</keyword>
<dbReference type="GeneID" id="18823592"/>
<evidence type="ECO:0000256" key="1">
    <source>
        <dbReference type="SAM" id="SignalP"/>
    </source>
</evidence>
<protein>
    <submittedName>
        <fullName evidence="2">Uncharacterized protein</fullName>
    </submittedName>
</protein>
<name>K5W5Z9_AGABU</name>
<evidence type="ECO:0000313" key="2">
    <source>
        <dbReference type="EMBL" id="EKM82254.1"/>
    </source>
</evidence>
<dbReference type="OMA" id="DECHIDQ"/>
<dbReference type="Proteomes" id="UP000008493">
    <property type="component" value="Unassembled WGS sequence"/>
</dbReference>
<proteinExistence type="predicted"/>
<keyword evidence="3" id="KW-1185">Reference proteome</keyword>
<feature type="signal peptide" evidence="1">
    <location>
        <begin position="1"/>
        <end position="19"/>
    </location>
</feature>
<organism evidence="2 3">
    <name type="scientific">Agaricus bisporus var. burnettii (strain JB137-S8 / ATCC MYA-4627 / FGSC 10392)</name>
    <name type="common">White button mushroom</name>
    <dbReference type="NCBI Taxonomy" id="597362"/>
    <lineage>
        <taxon>Eukaryota</taxon>
        <taxon>Fungi</taxon>
        <taxon>Dikarya</taxon>
        <taxon>Basidiomycota</taxon>
        <taxon>Agaricomycotina</taxon>
        <taxon>Agaricomycetes</taxon>
        <taxon>Agaricomycetidae</taxon>
        <taxon>Agaricales</taxon>
        <taxon>Agaricineae</taxon>
        <taxon>Agaricaceae</taxon>
        <taxon>Agaricus</taxon>
    </lineage>
</organism>
<feature type="chain" id="PRO_5003885364" evidence="1">
    <location>
        <begin position="20"/>
        <end position="88"/>
    </location>
</feature>
<dbReference type="HOGENOM" id="CLU_2468531_0_0_1"/>
<reference evidence="3" key="1">
    <citation type="journal article" date="2012" name="Proc. Natl. Acad. Sci. U.S.A.">
        <title>Genome sequence of the button mushroom Agaricus bisporus reveals mechanisms governing adaptation to a humic-rich ecological niche.</title>
        <authorList>
            <person name="Morin E."/>
            <person name="Kohler A."/>
            <person name="Baker A.R."/>
            <person name="Foulongne-Oriol M."/>
            <person name="Lombard V."/>
            <person name="Nagy L.G."/>
            <person name="Ohm R.A."/>
            <person name="Patyshakuliyeva A."/>
            <person name="Brun A."/>
            <person name="Aerts A.L."/>
            <person name="Bailey A.M."/>
            <person name="Billette C."/>
            <person name="Coutinho P.M."/>
            <person name="Deakin G."/>
            <person name="Doddapaneni H."/>
            <person name="Floudas D."/>
            <person name="Grimwood J."/>
            <person name="Hilden K."/>
            <person name="Kuees U."/>
            <person name="LaButti K.M."/>
            <person name="Lapidus A."/>
            <person name="Lindquist E.A."/>
            <person name="Lucas S.M."/>
            <person name="Murat C."/>
            <person name="Riley R.W."/>
            <person name="Salamov A.A."/>
            <person name="Schmutz J."/>
            <person name="Subramanian V."/>
            <person name="Woesten H.A.B."/>
            <person name="Xu J."/>
            <person name="Eastwood D.C."/>
            <person name="Foster G.D."/>
            <person name="Sonnenberg A.S."/>
            <person name="Cullen D."/>
            <person name="de Vries R.P."/>
            <person name="Lundell T."/>
            <person name="Hibbett D.S."/>
            <person name="Henrissat B."/>
            <person name="Burton K.S."/>
            <person name="Kerrigan R.W."/>
            <person name="Challen M.P."/>
            <person name="Grigoriev I.V."/>
            <person name="Martin F."/>
        </authorList>
    </citation>
    <scope>NUCLEOTIDE SEQUENCE [LARGE SCALE GENOMIC DNA]</scope>
    <source>
        <strain evidence="3">JB137-S8 / ATCC MYA-4627 / FGSC 10392</strain>
    </source>
</reference>
<accession>K5W5Z9</accession>
<dbReference type="AlphaFoldDB" id="K5W5Z9"/>
<evidence type="ECO:0000313" key="3">
    <source>
        <dbReference type="Proteomes" id="UP000008493"/>
    </source>
</evidence>
<sequence length="88" mass="9857">MLSKLLVLLSLLFLLHTNAQPTTALEVDECHIDQVCSCYADVISPYHYSHRDCARIVHNTLMGLDAVMDSRSAIAVTWNPIPHAKRVI</sequence>